<evidence type="ECO:0000256" key="1">
    <source>
        <dbReference type="ARBA" id="ARBA00007789"/>
    </source>
</evidence>
<dbReference type="NCBIfam" id="TIGR03558">
    <property type="entry name" value="oxido_grp_1"/>
    <property type="match status" value="1"/>
</dbReference>
<proteinExistence type="predicted"/>
<sequence length="368" mass="38944">MTTTSPRVPRSADPDESTDPAGPSLPLSALERGGHAAGTTAEQAVRDVVDTARTAEAHGYRRFWVAEHHAVRTGVSSSPAVLIAHIAARTERIRVGSGGVMLPNHPPYTVAEQFATLQTLHPGRVDLGIGRPSDGSTEAHRLLEAALRRAPGAGTGFPAQIDELLGVLFGRGPDRNRYHSLPLTPRPATPPEVHVLGAGTTSARLAGERGLPFVYGHHLSRAVCRPEAVEGYRAAFRPDPDHPGQDGTRPHLAVSVHVVCAETDELAESLALRTAAHVAARSGDAAPLGPSSPAREDHLARRTLDEYQVVHGAPAKVAAELAALAARFAADELMIAPFELTGQARARTLRLTARVRVAPPAHRAAARR</sequence>
<dbReference type="SUPFAM" id="SSF51679">
    <property type="entry name" value="Bacterial luciferase-like"/>
    <property type="match status" value="1"/>
</dbReference>
<dbReference type="EC" id="1.-.-.-" evidence="4"/>
<evidence type="ECO:0000256" key="2">
    <source>
        <dbReference type="SAM" id="MobiDB-lite"/>
    </source>
</evidence>
<dbReference type="Gene3D" id="3.20.20.30">
    <property type="entry name" value="Luciferase-like domain"/>
    <property type="match status" value="1"/>
</dbReference>
<comment type="caution">
    <text evidence="4">The sequence shown here is derived from an EMBL/GenBank/DDBJ whole genome shotgun (WGS) entry which is preliminary data.</text>
</comment>
<dbReference type="RefSeq" id="WP_210888627.1">
    <property type="nucleotide sequence ID" value="NZ_JAGPYQ010000001.1"/>
</dbReference>
<protein>
    <submittedName>
        <fullName evidence="4">MsnO8 family LLM class oxidoreductase</fullName>
        <ecNumber evidence="4">1.-.-.-</ecNumber>
    </submittedName>
</protein>
<name>A0A941B9B3_9ACTN</name>
<dbReference type="EMBL" id="JAGPYQ010000001">
    <property type="protein sequence ID" value="MBQ0852506.1"/>
    <property type="molecule type" value="Genomic_DNA"/>
</dbReference>
<keyword evidence="4" id="KW-0560">Oxidoreductase</keyword>
<dbReference type="GO" id="GO:0005829">
    <property type="term" value="C:cytosol"/>
    <property type="evidence" value="ECO:0007669"/>
    <property type="project" value="TreeGrafter"/>
</dbReference>
<accession>A0A941B9B3</accession>
<evidence type="ECO:0000313" key="5">
    <source>
        <dbReference type="Proteomes" id="UP000677413"/>
    </source>
</evidence>
<dbReference type="Pfam" id="PF00296">
    <property type="entry name" value="Bac_luciferase"/>
    <property type="match status" value="1"/>
</dbReference>
<dbReference type="AlphaFoldDB" id="A0A941B9B3"/>
<dbReference type="InterPro" id="IPR019949">
    <property type="entry name" value="CmoO-like"/>
</dbReference>
<dbReference type="PANTHER" id="PTHR30137:SF6">
    <property type="entry name" value="LUCIFERASE-LIKE MONOOXYGENASE"/>
    <property type="match status" value="1"/>
</dbReference>
<dbReference type="InterPro" id="IPR050766">
    <property type="entry name" value="Bact_Lucif_Oxidored"/>
</dbReference>
<feature type="region of interest" description="Disordered" evidence="2">
    <location>
        <begin position="1"/>
        <end position="41"/>
    </location>
</feature>
<evidence type="ECO:0000259" key="3">
    <source>
        <dbReference type="Pfam" id="PF00296"/>
    </source>
</evidence>
<feature type="domain" description="Luciferase-like" evidence="3">
    <location>
        <begin position="35"/>
        <end position="326"/>
    </location>
</feature>
<comment type="similarity">
    <text evidence="1">To bacterial alkanal monooxygenase alpha and beta chains.</text>
</comment>
<reference evidence="4 5" key="1">
    <citation type="submission" date="2021-04" db="EMBL/GenBank/DDBJ databases">
        <authorList>
            <person name="Tang X."/>
            <person name="Zhou X."/>
            <person name="Chen X."/>
            <person name="Cernava T."/>
            <person name="Zhang C."/>
        </authorList>
    </citation>
    <scope>NUCLEOTIDE SEQUENCE [LARGE SCALE GENOMIC DNA]</scope>
    <source>
        <strain evidence="4 5">BH-SS-21</strain>
    </source>
</reference>
<dbReference type="InterPro" id="IPR011251">
    <property type="entry name" value="Luciferase-like_dom"/>
</dbReference>
<dbReference type="GO" id="GO:0016705">
    <property type="term" value="F:oxidoreductase activity, acting on paired donors, with incorporation or reduction of molecular oxygen"/>
    <property type="evidence" value="ECO:0007669"/>
    <property type="project" value="InterPro"/>
</dbReference>
<dbReference type="Proteomes" id="UP000677413">
    <property type="component" value="Unassembled WGS sequence"/>
</dbReference>
<gene>
    <name evidence="4" type="ORF">J8N05_30545</name>
</gene>
<dbReference type="InterPro" id="IPR036661">
    <property type="entry name" value="Luciferase-like_sf"/>
</dbReference>
<dbReference type="PANTHER" id="PTHR30137">
    <property type="entry name" value="LUCIFERASE-LIKE MONOOXYGENASE"/>
    <property type="match status" value="1"/>
</dbReference>
<evidence type="ECO:0000313" key="4">
    <source>
        <dbReference type="EMBL" id="MBQ0852506.1"/>
    </source>
</evidence>
<organism evidence="4 5">
    <name type="scientific">Streptomyces liliiviolaceus</name>
    <dbReference type="NCBI Taxonomy" id="2823109"/>
    <lineage>
        <taxon>Bacteria</taxon>
        <taxon>Bacillati</taxon>
        <taxon>Actinomycetota</taxon>
        <taxon>Actinomycetes</taxon>
        <taxon>Kitasatosporales</taxon>
        <taxon>Streptomycetaceae</taxon>
        <taxon>Streptomyces</taxon>
    </lineage>
</organism>
<keyword evidence="5" id="KW-1185">Reference proteome</keyword>